<gene>
    <name evidence="2" type="ORF">PVAND_013084</name>
</gene>
<evidence type="ECO:0000256" key="1">
    <source>
        <dbReference type="SAM" id="MobiDB-lite"/>
    </source>
</evidence>
<proteinExistence type="predicted"/>
<dbReference type="AlphaFoldDB" id="A0A9J6CPJ8"/>
<organism evidence="2 3">
    <name type="scientific">Polypedilum vanderplanki</name>
    <name type="common">Sleeping chironomid midge</name>
    <dbReference type="NCBI Taxonomy" id="319348"/>
    <lineage>
        <taxon>Eukaryota</taxon>
        <taxon>Metazoa</taxon>
        <taxon>Ecdysozoa</taxon>
        <taxon>Arthropoda</taxon>
        <taxon>Hexapoda</taxon>
        <taxon>Insecta</taxon>
        <taxon>Pterygota</taxon>
        <taxon>Neoptera</taxon>
        <taxon>Endopterygota</taxon>
        <taxon>Diptera</taxon>
        <taxon>Nematocera</taxon>
        <taxon>Chironomoidea</taxon>
        <taxon>Chironomidae</taxon>
        <taxon>Chironominae</taxon>
        <taxon>Polypedilum</taxon>
        <taxon>Polypedilum</taxon>
    </lineage>
</organism>
<name>A0A9J6CPJ8_POLVA</name>
<dbReference type="Proteomes" id="UP001107558">
    <property type="component" value="Chromosome 1"/>
</dbReference>
<keyword evidence="3" id="KW-1185">Reference proteome</keyword>
<comment type="caution">
    <text evidence="2">The sequence shown here is derived from an EMBL/GenBank/DDBJ whole genome shotgun (WGS) entry which is preliminary data.</text>
</comment>
<dbReference type="EMBL" id="JADBJN010000001">
    <property type="protein sequence ID" value="KAG5683820.1"/>
    <property type="molecule type" value="Genomic_DNA"/>
</dbReference>
<reference evidence="2" key="1">
    <citation type="submission" date="2021-03" db="EMBL/GenBank/DDBJ databases">
        <title>Chromosome level genome of the anhydrobiotic midge Polypedilum vanderplanki.</title>
        <authorList>
            <person name="Yoshida Y."/>
            <person name="Kikawada T."/>
            <person name="Gusev O."/>
        </authorList>
    </citation>
    <scope>NUCLEOTIDE SEQUENCE</scope>
    <source>
        <strain evidence="2">NIAS01</strain>
        <tissue evidence="2">Whole body or cell culture</tissue>
    </source>
</reference>
<evidence type="ECO:0000313" key="2">
    <source>
        <dbReference type="EMBL" id="KAG5683820.1"/>
    </source>
</evidence>
<feature type="region of interest" description="Disordered" evidence="1">
    <location>
        <begin position="1"/>
        <end position="53"/>
    </location>
</feature>
<feature type="compositionally biased region" description="Low complexity" evidence="1">
    <location>
        <begin position="22"/>
        <end position="53"/>
    </location>
</feature>
<evidence type="ECO:0000313" key="3">
    <source>
        <dbReference type="Proteomes" id="UP001107558"/>
    </source>
</evidence>
<sequence length="101" mass="11930">MERNTQMNNNKPRNTISPREMNSNYNYQSHYNNYSNQQNHQPHSHSHSPAAYHPNSELINFVSNAWKEKVASAEYFKPENTTEKVNLFDLDSWLNAKMRNS</sequence>
<protein>
    <submittedName>
        <fullName evidence="2">Uncharacterized protein</fullName>
    </submittedName>
</protein>
<feature type="compositionally biased region" description="Polar residues" evidence="1">
    <location>
        <begin position="1"/>
        <end position="21"/>
    </location>
</feature>
<accession>A0A9J6CPJ8</accession>